<proteinExistence type="inferred from homology"/>
<keyword evidence="7" id="KW-1185">Reference proteome</keyword>
<accession>A0A5M3YYX6</accession>
<dbReference type="InterPro" id="IPR036390">
    <property type="entry name" value="WH_DNA-bd_sf"/>
</dbReference>
<dbReference type="Proteomes" id="UP000452235">
    <property type="component" value="Unassembled WGS sequence"/>
</dbReference>
<evidence type="ECO:0000256" key="1">
    <source>
        <dbReference type="ARBA" id="ARBA00022603"/>
    </source>
</evidence>
<evidence type="ECO:0000256" key="3">
    <source>
        <dbReference type="ARBA" id="ARBA00022691"/>
    </source>
</evidence>
<dbReference type="Gene3D" id="1.10.10.10">
    <property type="entry name" value="Winged helix-like DNA-binding domain superfamily/Winged helix DNA-binding domain"/>
    <property type="match status" value="1"/>
</dbReference>
<protein>
    <submittedName>
        <fullName evidence="6">S-adenosyl-L-methionine-dependent methyltransferase</fullName>
    </submittedName>
</protein>
<dbReference type="EMBL" id="BLJY01000006">
    <property type="protein sequence ID" value="GFF17319.1"/>
    <property type="molecule type" value="Genomic_DNA"/>
</dbReference>
<evidence type="ECO:0000256" key="4">
    <source>
        <dbReference type="ARBA" id="ARBA00038277"/>
    </source>
</evidence>
<gene>
    <name evidence="6" type="ORF">ATEIFO6365_0006066700</name>
</gene>
<dbReference type="OrthoDB" id="1606438at2759"/>
<dbReference type="InterPro" id="IPR001077">
    <property type="entry name" value="COMT_C"/>
</dbReference>
<sequence>MTKTITLEGLADQVQAQASTLSTLLAEANLPSPSFGPDAPPAPPHGKEFEKIQAARMALIESANAIRDLALGPEDCITAFSDGIKHDLAALHVIVDFNIPQLVPLHGEVSYAEIAQKVGFPEYRVHRILRHAMTSRIFREPRPGYVAHTGPSAAFLRNPVLRDWVSFNLDEVWKADTKLVETLRTCGDSEEPADSAIGRAFGFAPGKTYWDFIANDGEGENKGWRQRRFAQGMKCRAAGNPQTHHHLHSAFDWAGLGKATVIDVGGSAGHVSIELAKAFPDLEFVVQDFEGLKSFHDGVPDELKSRISFEAQDILQPNAHPNADVYLLRSILHDWSDKYAVLILKNLVPALKDGARVLIADFIGPENTQSGPMWLERLSTIRSMQMMTMVNAPERSEKDWINVVKRADSRYSVKAVVTPAGTAMSVIEIVFNASA</sequence>
<keyword evidence="2 6" id="KW-0808">Transferase</keyword>
<organism evidence="6 7">
    <name type="scientific">Aspergillus terreus</name>
    <dbReference type="NCBI Taxonomy" id="33178"/>
    <lineage>
        <taxon>Eukaryota</taxon>
        <taxon>Fungi</taxon>
        <taxon>Dikarya</taxon>
        <taxon>Ascomycota</taxon>
        <taxon>Pezizomycotina</taxon>
        <taxon>Eurotiomycetes</taxon>
        <taxon>Eurotiomycetidae</taxon>
        <taxon>Eurotiales</taxon>
        <taxon>Aspergillaceae</taxon>
        <taxon>Aspergillus</taxon>
        <taxon>Aspergillus subgen. Circumdati</taxon>
    </lineage>
</organism>
<dbReference type="AlphaFoldDB" id="A0A5M3YYX6"/>
<feature type="domain" description="O-methyltransferase C-terminal" evidence="5">
    <location>
        <begin position="247"/>
        <end position="407"/>
    </location>
</feature>
<dbReference type="Pfam" id="PF00891">
    <property type="entry name" value="Methyltransf_2"/>
    <property type="match status" value="1"/>
</dbReference>
<dbReference type="PANTHER" id="PTHR43712">
    <property type="entry name" value="PUTATIVE (AFU_ORTHOLOGUE AFUA_4G14580)-RELATED"/>
    <property type="match status" value="1"/>
</dbReference>
<dbReference type="SUPFAM" id="SSF53335">
    <property type="entry name" value="S-adenosyl-L-methionine-dependent methyltransferases"/>
    <property type="match status" value="1"/>
</dbReference>
<dbReference type="InterPro" id="IPR036388">
    <property type="entry name" value="WH-like_DNA-bd_sf"/>
</dbReference>
<evidence type="ECO:0000259" key="5">
    <source>
        <dbReference type="Pfam" id="PF00891"/>
    </source>
</evidence>
<comment type="caution">
    <text evidence="6">The sequence shown here is derived from an EMBL/GenBank/DDBJ whole genome shotgun (WGS) entry which is preliminary data.</text>
</comment>
<dbReference type="GO" id="GO:0008171">
    <property type="term" value="F:O-methyltransferase activity"/>
    <property type="evidence" value="ECO:0007669"/>
    <property type="project" value="InterPro"/>
</dbReference>
<dbReference type="PROSITE" id="PS51683">
    <property type="entry name" value="SAM_OMT_II"/>
    <property type="match status" value="1"/>
</dbReference>
<evidence type="ECO:0000313" key="6">
    <source>
        <dbReference type="EMBL" id="GFF17319.1"/>
    </source>
</evidence>
<dbReference type="GO" id="GO:0044550">
    <property type="term" value="P:secondary metabolite biosynthetic process"/>
    <property type="evidence" value="ECO:0007669"/>
    <property type="project" value="UniProtKB-ARBA"/>
</dbReference>
<evidence type="ECO:0000313" key="7">
    <source>
        <dbReference type="Proteomes" id="UP000452235"/>
    </source>
</evidence>
<name>A0A5M3YYX6_ASPTE</name>
<keyword evidence="1 6" id="KW-0489">Methyltransferase</keyword>
<dbReference type="InterPro" id="IPR029063">
    <property type="entry name" value="SAM-dependent_MTases_sf"/>
</dbReference>
<reference evidence="6 7" key="1">
    <citation type="submission" date="2020-01" db="EMBL/GenBank/DDBJ databases">
        <title>Aspergillus terreus IFO 6365 whole genome shotgun sequence.</title>
        <authorList>
            <person name="Kanamasa S."/>
            <person name="Takahashi H."/>
        </authorList>
    </citation>
    <scope>NUCLEOTIDE SEQUENCE [LARGE SCALE GENOMIC DNA]</scope>
    <source>
        <strain evidence="6 7">IFO 6365</strain>
    </source>
</reference>
<comment type="similarity">
    <text evidence="4">Belongs to the class I-like SAM-binding methyltransferase superfamily. Cation-independent O-methyltransferase family.</text>
</comment>
<dbReference type="InterPro" id="IPR016461">
    <property type="entry name" value="COMT-like"/>
</dbReference>
<dbReference type="VEuPathDB" id="FungiDB:ATEG_03439"/>
<keyword evidence="3" id="KW-0949">S-adenosyl-L-methionine</keyword>
<dbReference type="GO" id="GO:0032259">
    <property type="term" value="P:methylation"/>
    <property type="evidence" value="ECO:0007669"/>
    <property type="project" value="UniProtKB-KW"/>
</dbReference>
<evidence type="ECO:0000256" key="2">
    <source>
        <dbReference type="ARBA" id="ARBA00022679"/>
    </source>
</evidence>
<dbReference type="SUPFAM" id="SSF46785">
    <property type="entry name" value="Winged helix' DNA-binding domain"/>
    <property type="match status" value="1"/>
</dbReference>
<dbReference type="Gene3D" id="3.40.50.150">
    <property type="entry name" value="Vaccinia Virus protein VP39"/>
    <property type="match status" value="1"/>
</dbReference>
<dbReference type="PANTHER" id="PTHR43712:SF5">
    <property type="entry name" value="O-METHYLTRANSFERASE ASQN-RELATED"/>
    <property type="match status" value="1"/>
</dbReference>